<keyword evidence="1" id="KW-0732">Signal</keyword>
<protein>
    <submittedName>
        <fullName evidence="2">Peptidase inhibitor family I36</fullName>
    </submittedName>
</protein>
<feature type="signal peptide" evidence="1">
    <location>
        <begin position="1"/>
        <end position="28"/>
    </location>
</feature>
<reference evidence="2 3" key="1">
    <citation type="submission" date="2019-03" db="EMBL/GenBank/DDBJ databases">
        <title>Genomic Encyclopedia of Archaeal and Bacterial Type Strains, Phase II (KMG-II): from individual species to whole genera.</title>
        <authorList>
            <person name="Goeker M."/>
        </authorList>
    </citation>
    <scope>NUCLEOTIDE SEQUENCE [LARGE SCALE GENOMIC DNA]</scope>
    <source>
        <strain evidence="2 3">DSM 45499</strain>
    </source>
</reference>
<proteinExistence type="predicted"/>
<keyword evidence="3" id="KW-1185">Reference proteome</keyword>
<name>A0A4R7VS64_9PSEU</name>
<dbReference type="RefSeq" id="WP_133903688.1">
    <property type="nucleotide sequence ID" value="NZ_SOCP01000005.1"/>
</dbReference>
<evidence type="ECO:0000313" key="2">
    <source>
        <dbReference type="EMBL" id="TDV52315.1"/>
    </source>
</evidence>
<evidence type="ECO:0000313" key="3">
    <source>
        <dbReference type="Proteomes" id="UP000294927"/>
    </source>
</evidence>
<gene>
    <name evidence="2" type="ORF">CLV71_105447</name>
</gene>
<dbReference type="Proteomes" id="UP000294927">
    <property type="component" value="Unassembled WGS sequence"/>
</dbReference>
<dbReference type="OrthoDB" id="3700467at2"/>
<accession>A0A4R7VS64</accession>
<sequence>MAAATRKAAMALAVPALLGGVFAGTATAEPGSGMSPAETRDFSNCPAGYACFYTGVDGTGKKCQYQSADTDHAECSWAAEEPVRSVYNHGTNAAYGGLCAYNRPDYSKEGAWTFVPRGQAGNIASTEFKVLSHRWTTGNSAASC</sequence>
<dbReference type="AlphaFoldDB" id="A0A4R7VS64"/>
<comment type="caution">
    <text evidence="2">The sequence shown here is derived from an EMBL/GenBank/DDBJ whole genome shotgun (WGS) entry which is preliminary data.</text>
</comment>
<feature type="chain" id="PRO_5020868358" evidence="1">
    <location>
        <begin position="29"/>
        <end position="144"/>
    </location>
</feature>
<organism evidence="2 3">
    <name type="scientific">Actinophytocola oryzae</name>
    <dbReference type="NCBI Taxonomy" id="502181"/>
    <lineage>
        <taxon>Bacteria</taxon>
        <taxon>Bacillati</taxon>
        <taxon>Actinomycetota</taxon>
        <taxon>Actinomycetes</taxon>
        <taxon>Pseudonocardiales</taxon>
        <taxon>Pseudonocardiaceae</taxon>
    </lineage>
</organism>
<evidence type="ECO:0000256" key="1">
    <source>
        <dbReference type="SAM" id="SignalP"/>
    </source>
</evidence>
<dbReference type="Pfam" id="PF03995">
    <property type="entry name" value="Inhibitor_I36"/>
    <property type="match status" value="1"/>
</dbReference>
<dbReference type="EMBL" id="SOCP01000005">
    <property type="protein sequence ID" value="TDV52315.1"/>
    <property type="molecule type" value="Genomic_DNA"/>
</dbReference>